<keyword evidence="2" id="KW-1185">Reference proteome</keyword>
<dbReference type="AlphaFoldDB" id="A0AAV2GLF3"/>
<accession>A0AAV2GLF3</accession>
<organism evidence="1 2">
    <name type="scientific">Linum trigynum</name>
    <dbReference type="NCBI Taxonomy" id="586398"/>
    <lineage>
        <taxon>Eukaryota</taxon>
        <taxon>Viridiplantae</taxon>
        <taxon>Streptophyta</taxon>
        <taxon>Embryophyta</taxon>
        <taxon>Tracheophyta</taxon>
        <taxon>Spermatophyta</taxon>
        <taxon>Magnoliopsida</taxon>
        <taxon>eudicotyledons</taxon>
        <taxon>Gunneridae</taxon>
        <taxon>Pentapetalae</taxon>
        <taxon>rosids</taxon>
        <taxon>fabids</taxon>
        <taxon>Malpighiales</taxon>
        <taxon>Linaceae</taxon>
        <taxon>Linum</taxon>
    </lineage>
</organism>
<name>A0AAV2GLF3_9ROSI</name>
<protein>
    <submittedName>
        <fullName evidence="1">Uncharacterized protein</fullName>
    </submittedName>
</protein>
<gene>
    <name evidence="1" type="ORF">LTRI10_LOCUS50862</name>
</gene>
<proteinExistence type="predicted"/>
<evidence type="ECO:0000313" key="1">
    <source>
        <dbReference type="EMBL" id="CAL1411509.1"/>
    </source>
</evidence>
<reference evidence="1 2" key="1">
    <citation type="submission" date="2024-04" db="EMBL/GenBank/DDBJ databases">
        <authorList>
            <person name="Fracassetti M."/>
        </authorList>
    </citation>
    <scope>NUCLEOTIDE SEQUENCE [LARGE SCALE GENOMIC DNA]</scope>
</reference>
<dbReference type="Proteomes" id="UP001497516">
    <property type="component" value="Chromosome 9"/>
</dbReference>
<evidence type="ECO:0000313" key="2">
    <source>
        <dbReference type="Proteomes" id="UP001497516"/>
    </source>
</evidence>
<dbReference type="EMBL" id="OZ034822">
    <property type="protein sequence ID" value="CAL1411509.1"/>
    <property type="molecule type" value="Genomic_DNA"/>
</dbReference>
<sequence length="95" mass="11110">MLSSRHAYASLDYPELLRIPADQAIDDDRCRRHKIYNEGAHRWGRNGKVNFQATVGKKRGRRSLPPIMEVEKIVVGIRKERGVNRIRNSMDLRIR</sequence>